<dbReference type="Pfam" id="PF22936">
    <property type="entry name" value="Pol_BBD"/>
    <property type="match status" value="1"/>
</dbReference>
<dbReference type="EMBL" id="BQNB010008927">
    <property type="protein sequence ID" value="GJS56309.1"/>
    <property type="molecule type" value="Genomic_DNA"/>
</dbReference>
<evidence type="ECO:0000313" key="3">
    <source>
        <dbReference type="Proteomes" id="UP001151760"/>
    </source>
</evidence>
<feature type="domain" description="Retrovirus-related Pol polyprotein from transposon TNT 1-94-like beta-barrel" evidence="1">
    <location>
        <begin position="129"/>
        <end position="199"/>
    </location>
</feature>
<proteinExistence type="predicted"/>
<reference evidence="2" key="1">
    <citation type="journal article" date="2022" name="Int. J. Mol. Sci.">
        <title>Draft Genome of Tanacetum Coccineum: Genomic Comparison of Closely Related Tanacetum-Family Plants.</title>
        <authorList>
            <person name="Yamashiro T."/>
            <person name="Shiraishi A."/>
            <person name="Nakayama K."/>
            <person name="Satake H."/>
        </authorList>
    </citation>
    <scope>NUCLEOTIDE SEQUENCE</scope>
</reference>
<evidence type="ECO:0000313" key="2">
    <source>
        <dbReference type="EMBL" id="GJS56309.1"/>
    </source>
</evidence>
<protein>
    <recommendedName>
        <fullName evidence="1">Retrovirus-related Pol polyprotein from transposon TNT 1-94-like beta-barrel domain-containing protein</fullName>
    </recommendedName>
</protein>
<keyword evidence="3" id="KW-1185">Reference proteome</keyword>
<organism evidence="2 3">
    <name type="scientific">Tanacetum coccineum</name>
    <dbReference type="NCBI Taxonomy" id="301880"/>
    <lineage>
        <taxon>Eukaryota</taxon>
        <taxon>Viridiplantae</taxon>
        <taxon>Streptophyta</taxon>
        <taxon>Embryophyta</taxon>
        <taxon>Tracheophyta</taxon>
        <taxon>Spermatophyta</taxon>
        <taxon>Magnoliopsida</taxon>
        <taxon>eudicotyledons</taxon>
        <taxon>Gunneridae</taxon>
        <taxon>Pentapetalae</taxon>
        <taxon>asterids</taxon>
        <taxon>campanulids</taxon>
        <taxon>Asterales</taxon>
        <taxon>Asteraceae</taxon>
        <taxon>Asteroideae</taxon>
        <taxon>Anthemideae</taxon>
        <taxon>Anthemidinae</taxon>
        <taxon>Tanacetum</taxon>
    </lineage>
</organism>
<name>A0ABQ4WTS0_9ASTR</name>
<reference evidence="2" key="2">
    <citation type="submission" date="2022-01" db="EMBL/GenBank/DDBJ databases">
        <authorList>
            <person name="Yamashiro T."/>
            <person name="Shiraishi A."/>
            <person name="Satake H."/>
            <person name="Nakayama K."/>
        </authorList>
    </citation>
    <scope>NUCLEOTIDE SEQUENCE</scope>
</reference>
<gene>
    <name evidence="2" type="ORF">Tco_0629671</name>
</gene>
<dbReference type="Proteomes" id="UP001151760">
    <property type="component" value="Unassembled WGS sequence"/>
</dbReference>
<accession>A0ABQ4WTS0</accession>
<evidence type="ECO:0000259" key="1">
    <source>
        <dbReference type="Pfam" id="PF22936"/>
    </source>
</evidence>
<sequence>MDSDKYLEGQSMQRPPLFESDSFIYWKNRFETYVKSKDLDLWHVITNGDFQPIQQNPETKLDEVIPFEKQRRTFTIVGNKCPLTRFTSTKVVPLKETTTKSVLTQTQGIMVYSKRPKASKSVVVQIFMWYLDSGCSKYMTGNRSQLTNFVILGTVKFGNDQIAKIMGCSDDQIGNLTISRVYYVERLGHNLFSVGQFCDSDLEVAFRKHTCFGRNLECVDLLMGSWGTNLYTLSIGDMMKSSPICFLSKASKTKS</sequence>
<dbReference type="InterPro" id="IPR054722">
    <property type="entry name" value="PolX-like_BBD"/>
</dbReference>
<comment type="caution">
    <text evidence="2">The sequence shown here is derived from an EMBL/GenBank/DDBJ whole genome shotgun (WGS) entry which is preliminary data.</text>
</comment>